<protein>
    <submittedName>
        <fullName evidence="1">Uncharacterized protein</fullName>
    </submittedName>
</protein>
<dbReference type="AlphaFoldDB" id="A0A0J1CRU3"/>
<reference evidence="1 2" key="1">
    <citation type="journal article" date="2015" name="Genome Announc.">
        <title>Draft Genome Sequence of Burkholderia sp. Strain PML1(12), an Ectomycorrhizosphere-Inhabiting Bacterium with Effective Mineral-Weathering Ability.</title>
        <authorList>
            <person name="Uroz S."/>
            <person name="Oger P."/>
        </authorList>
    </citation>
    <scope>NUCLEOTIDE SEQUENCE [LARGE SCALE GENOMIC DNA]</scope>
    <source>
        <strain evidence="2">PML1(12)</strain>
    </source>
</reference>
<dbReference type="PATRIC" id="fig|908627.4.peg.5809"/>
<gene>
    <name evidence="1" type="ORF">EOS_26055</name>
</gene>
<organism evidence="1 2">
    <name type="scientific">Caballeronia mineralivorans PML1(12)</name>
    <dbReference type="NCBI Taxonomy" id="908627"/>
    <lineage>
        <taxon>Bacteria</taxon>
        <taxon>Pseudomonadati</taxon>
        <taxon>Pseudomonadota</taxon>
        <taxon>Betaproteobacteria</taxon>
        <taxon>Burkholderiales</taxon>
        <taxon>Burkholderiaceae</taxon>
        <taxon>Caballeronia</taxon>
    </lineage>
</organism>
<dbReference type="Proteomes" id="UP000035963">
    <property type="component" value="Unassembled WGS sequence"/>
</dbReference>
<proteinExistence type="predicted"/>
<name>A0A0J1CRU3_9BURK</name>
<accession>A0A0J1CRU3</accession>
<dbReference type="EMBL" id="AEJF01000153">
    <property type="protein sequence ID" value="KLU23322.1"/>
    <property type="molecule type" value="Genomic_DNA"/>
</dbReference>
<comment type="caution">
    <text evidence="1">The sequence shown here is derived from an EMBL/GenBank/DDBJ whole genome shotgun (WGS) entry which is preliminary data.</text>
</comment>
<evidence type="ECO:0000313" key="1">
    <source>
        <dbReference type="EMBL" id="KLU23322.1"/>
    </source>
</evidence>
<evidence type="ECO:0000313" key="2">
    <source>
        <dbReference type="Proteomes" id="UP000035963"/>
    </source>
</evidence>
<keyword evidence="2" id="KW-1185">Reference proteome</keyword>
<sequence>MNPKYVTHLARDEVLIRKPIPSVRKFNAEADVKHDLPMERDALSCRQRPIQEDMLMKIGQ</sequence>